<dbReference type="RefSeq" id="WP_077113699.1">
    <property type="nucleotide sequence ID" value="NZ_JAFBFH010000020.1"/>
</dbReference>
<dbReference type="Pfam" id="PF14258">
    <property type="entry name" value="DUF4350"/>
    <property type="match status" value="1"/>
</dbReference>
<feature type="domain" description="DUF4350" evidence="2">
    <location>
        <begin position="41"/>
        <end position="208"/>
    </location>
</feature>
<evidence type="ECO:0000259" key="2">
    <source>
        <dbReference type="Pfam" id="PF14258"/>
    </source>
</evidence>
<dbReference type="EMBL" id="JAFBFH010000020">
    <property type="protein sequence ID" value="MBM7715978.1"/>
    <property type="molecule type" value="Genomic_DNA"/>
</dbReference>
<sequence length="374" mass="43380">MEKRSSNNKLWFWGVIALLLLLVSTYLLDMKEPKKYRDYDSESPSPTGLKAWYTYLKDEKNVVQRWRHSPEHLNVDSPNQTLIMVQPAFIPDGAEMDAYKQFMEAGNSIILWSMNPQGMFGLSTEPIDGDGNGKVSDQNKKEHGAMISYRQRLIAAPDDQVLLNDEFGPIALKRQVGDGQLIVSLFPNWLENGQLMEEDHVSLVISLLNEAGGDKVLFDEYIHREKGSGEALILYPQWFLLMMFQLGIMAILWLWYRGKRFGPVLIPREESVRFSDESIRAIATWYIRGQRYRDSLAIQADFLKQIFKERRGVPFQNGWTDLTPYFLQRGWKKEEATVFLEGLADVLQKESVSKQEYLLWSKKIDRVRKEVERG</sequence>
<proteinExistence type="predicted"/>
<reference evidence="3 4" key="1">
    <citation type="submission" date="2021-01" db="EMBL/GenBank/DDBJ databases">
        <title>Genomic Encyclopedia of Type Strains, Phase IV (KMG-IV): sequencing the most valuable type-strain genomes for metagenomic binning, comparative biology and taxonomic classification.</title>
        <authorList>
            <person name="Goeker M."/>
        </authorList>
    </citation>
    <scope>NUCLEOTIDE SEQUENCE [LARGE SCALE GENOMIC DNA]</scope>
    <source>
        <strain evidence="3 4">DSM 105453</strain>
    </source>
</reference>
<keyword evidence="4" id="KW-1185">Reference proteome</keyword>
<dbReference type="Proteomes" id="UP000823485">
    <property type="component" value="Unassembled WGS sequence"/>
</dbReference>
<accession>A0ABS2RAV5</accession>
<gene>
    <name evidence="3" type="ORF">JOC94_002989</name>
</gene>
<comment type="caution">
    <text evidence="3">The sequence shown here is derived from an EMBL/GenBank/DDBJ whole genome shotgun (WGS) entry which is preliminary data.</text>
</comment>
<protein>
    <recommendedName>
        <fullName evidence="2">DUF4350 domain-containing protein</fullName>
    </recommendedName>
</protein>
<organism evidence="3 4">
    <name type="scientific">Siminovitchia thermophila</name>
    <dbReference type="NCBI Taxonomy" id="1245522"/>
    <lineage>
        <taxon>Bacteria</taxon>
        <taxon>Bacillati</taxon>
        <taxon>Bacillota</taxon>
        <taxon>Bacilli</taxon>
        <taxon>Bacillales</taxon>
        <taxon>Bacillaceae</taxon>
        <taxon>Siminovitchia</taxon>
    </lineage>
</organism>
<dbReference type="InterPro" id="IPR025646">
    <property type="entry name" value="DUF4350"/>
</dbReference>
<keyword evidence="1" id="KW-0472">Membrane</keyword>
<name>A0ABS2RAV5_9BACI</name>
<keyword evidence="1" id="KW-0812">Transmembrane</keyword>
<feature type="transmembrane region" description="Helical" evidence="1">
    <location>
        <begin position="238"/>
        <end position="256"/>
    </location>
</feature>
<evidence type="ECO:0000256" key="1">
    <source>
        <dbReference type="SAM" id="Phobius"/>
    </source>
</evidence>
<evidence type="ECO:0000313" key="3">
    <source>
        <dbReference type="EMBL" id="MBM7715978.1"/>
    </source>
</evidence>
<keyword evidence="1" id="KW-1133">Transmembrane helix</keyword>
<evidence type="ECO:0000313" key="4">
    <source>
        <dbReference type="Proteomes" id="UP000823485"/>
    </source>
</evidence>